<keyword evidence="1" id="KW-1133">Transmembrane helix</keyword>
<accession>A0ABN9XYV8</accession>
<keyword evidence="3" id="KW-1185">Reference proteome</keyword>
<evidence type="ECO:0000313" key="3">
    <source>
        <dbReference type="Proteomes" id="UP001189429"/>
    </source>
</evidence>
<sequence length="133" mass="14594">MTAVLPLILILIVITALFLIVTLASRVQLLIRMMVLLLMTAPLCLLAVARWTLFPIVELLRFPTEPLAMEVKFSLIAKTASSTSHFGLTPIGLERKFLVALGADPVAVAPAQEAFRAIRDGVRKAEMEDSDHE</sequence>
<dbReference type="EMBL" id="CAUYUJ010021315">
    <property type="protein sequence ID" value="CAK0903919.1"/>
    <property type="molecule type" value="Genomic_DNA"/>
</dbReference>
<evidence type="ECO:0008006" key="4">
    <source>
        <dbReference type="Google" id="ProtNLM"/>
    </source>
</evidence>
<evidence type="ECO:0000313" key="2">
    <source>
        <dbReference type="EMBL" id="CAK0903919.1"/>
    </source>
</evidence>
<gene>
    <name evidence="2" type="ORF">PCOR1329_LOCUS80095</name>
</gene>
<feature type="transmembrane region" description="Helical" evidence="1">
    <location>
        <begin position="36"/>
        <end position="57"/>
    </location>
</feature>
<evidence type="ECO:0000256" key="1">
    <source>
        <dbReference type="SAM" id="Phobius"/>
    </source>
</evidence>
<reference evidence="2" key="1">
    <citation type="submission" date="2023-10" db="EMBL/GenBank/DDBJ databases">
        <authorList>
            <person name="Chen Y."/>
            <person name="Shah S."/>
            <person name="Dougan E. K."/>
            <person name="Thang M."/>
            <person name="Chan C."/>
        </authorList>
    </citation>
    <scope>NUCLEOTIDE SEQUENCE [LARGE SCALE GENOMIC DNA]</scope>
</reference>
<feature type="transmembrane region" description="Helical" evidence="1">
    <location>
        <begin position="6"/>
        <end position="24"/>
    </location>
</feature>
<dbReference type="Proteomes" id="UP001189429">
    <property type="component" value="Unassembled WGS sequence"/>
</dbReference>
<keyword evidence="1" id="KW-0472">Membrane</keyword>
<name>A0ABN9XYV8_9DINO</name>
<proteinExistence type="predicted"/>
<keyword evidence="1" id="KW-0812">Transmembrane</keyword>
<comment type="caution">
    <text evidence="2">The sequence shown here is derived from an EMBL/GenBank/DDBJ whole genome shotgun (WGS) entry which is preliminary data.</text>
</comment>
<organism evidence="2 3">
    <name type="scientific">Prorocentrum cordatum</name>
    <dbReference type="NCBI Taxonomy" id="2364126"/>
    <lineage>
        <taxon>Eukaryota</taxon>
        <taxon>Sar</taxon>
        <taxon>Alveolata</taxon>
        <taxon>Dinophyceae</taxon>
        <taxon>Prorocentrales</taxon>
        <taxon>Prorocentraceae</taxon>
        <taxon>Prorocentrum</taxon>
    </lineage>
</organism>
<protein>
    <recommendedName>
        <fullName evidence="4">PH domain-containing protein</fullName>
    </recommendedName>
</protein>